<sequence precursor="true">MATRRALVALSTAAVVLLAMVGTLVGPLDTASAAPVGQIWTGRFSVVSYASQKAGTSPAAQQPEADFTGQYVFKTDCSSGVCIATVVSGPRSSNPTVPQPLRYTWDGARWTQSYDWQWDCFMGDGVPKVWAPARSFVYYVPQRDGSLEGSWRTDILGGPCSGNVTMAVAAFPVW</sequence>
<evidence type="ECO:0008006" key="2">
    <source>
        <dbReference type="Google" id="ProtNLM"/>
    </source>
</evidence>
<accession>A0A5Q5BNU9</accession>
<evidence type="ECO:0000313" key="1">
    <source>
        <dbReference type="EMBL" id="ABG10129.1"/>
    </source>
</evidence>
<dbReference type="PROSITE" id="PS51318">
    <property type="entry name" value="TAT"/>
    <property type="match status" value="1"/>
</dbReference>
<protein>
    <recommendedName>
        <fullName evidence="2">Secreted protein</fullName>
    </recommendedName>
</protein>
<name>A0A5Q5BNU9_MYCSS</name>
<proteinExistence type="predicted"/>
<gene>
    <name evidence="1" type="ordered locus">Mmcs_4024</name>
</gene>
<dbReference type="EMBL" id="CP000384">
    <property type="protein sequence ID" value="ABG10129.1"/>
    <property type="molecule type" value="Genomic_DNA"/>
</dbReference>
<dbReference type="KEGG" id="mmc:Mmcs_4024"/>
<organism evidence="1">
    <name type="scientific">Mycobacterium sp. (strain MCS)</name>
    <dbReference type="NCBI Taxonomy" id="164756"/>
    <lineage>
        <taxon>Bacteria</taxon>
        <taxon>Bacillati</taxon>
        <taxon>Actinomycetota</taxon>
        <taxon>Actinomycetes</taxon>
        <taxon>Mycobacteriales</taxon>
        <taxon>Mycobacteriaceae</taxon>
        <taxon>Mycobacterium</taxon>
    </lineage>
</organism>
<reference evidence="1" key="1">
    <citation type="submission" date="2006-06" db="EMBL/GenBank/DDBJ databases">
        <title>Complete sequence of chromosome of Mycobacterium sp. MCS.</title>
        <authorList>
            <consortium name="US DOE Joint Genome Institute"/>
            <person name="Copeland A."/>
            <person name="Lucas S."/>
            <person name="Lapidus A."/>
            <person name="Barry K."/>
            <person name="Detter J.C."/>
            <person name="Glavina del Rio T."/>
            <person name="Hammon N."/>
            <person name="Israni S."/>
            <person name="Dalin E."/>
            <person name="Tice H."/>
            <person name="Pitluck S."/>
            <person name="Martinez M."/>
            <person name="Schmutz J."/>
            <person name="Larimer F."/>
            <person name="Land M."/>
            <person name="Hauser L."/>
            <person name="Kyrpides N."/>
            <person name="Kim E."/>
            <person name="Miller C.D."/>
            <person name="Hughes J.E."/>
            <person name="Anderson A.J."/>
            <person name="Sims R.C."/>
            <person name="Richardson P."/>
        </authorList>
    </citation>
    <scope>NUCLEOTIDE SEQUENCE [LARGE SCALE GENOMIC DNA]</scope>
    <source>
        <strain evidence="1">MCS</strain>
    </source>
</reference>
<dbReference type="InterPro" id="IPR006311">
    <property type="entry name" value="TAT_signal"/>
</dbReference>
<dbReference type="AlphaFoldDB" id="A0A5Q5BNU9"/>